<evidence type="ECO:0000256" key="2">
    <source>
        <dbReference type="ARBA" id="ARBA00008300"/>
    </source>
</evidence>
<name>A0A1B6C330_9HEMI</name>
<keyword evidence="9" id="KW-0472">Membrane</keyword>
<keyword evidence="9" id="KW-0812">Transmembrane</keyword>
<dbReference type="PANTHER" id="PTHR13390:SF0">
    <property type="entry name" value="LIPID DROPLET-ASSOCIATED HYDROLASE"/>
    <property type="match status" value="1"/>
</dbReference>
<reference evidence="10" key="1">
    <citation type="submission" date="2015-12" db="EMBL/GenBank/DDBJ databases">
        <title>De novo transcriptome assembly of four potential Pierce s Disease insect vectors from Arizona vineyards.</title>
        <authorList>
            <person name="Tassone E.E."/>
        </authorList>
    </citation>
    <scope>NUCLEOTIDE SEQUENCE</scope>
</reference>
<evidence type="ECO:0000256" key="8">
    <source>
        <dbReference type="ARBA" id="ARBA00049527"/>
    </source>
</evidence>
<proteinExistence type="inferred from homology"/>
<evidence type="ECO:0000256" key="1">
    <source>
        <dbReference type="ARBA" id="ARBA00004502"/>
    </source>
</evidence>
<evidence type="ECO:0000256" key="7">
    <source>
        <dbReference type="ARBA" id="ARBA00039150"/>
    </source>
</evidence>
<dbReference type="PANTHER" id="PTHR13390">
    <property type="entry name" value="LIPASE"/>
    <property type="match status" value="1"/>
</dbReference>
<comment type="subcellular location">
    <subcellularLocation>
        <location evidence="1">Lipid droplet</location>
    </subcellularLocation>
</comment>
<evidence type="ECO:0000256" key="4">
    <source>
        <dbReference type="ARBA" id="ARBA00022677"/>
    </source>
</evidence>
<organism evidence="10">
    <name type="scientific">Clastoptera arizonana</name>
    <name type="common">Arizona spittle bug</name>
    <dbReference type="NCBI Taxonomy" id="38151"/>
    <lineage>
        <taxon>Eukaryota</taxon>
        <taxon>Metazoa</taxon>
        <taxon>Ecdysozoa</taxon>
        <taxon>Arthropoda</taxon>
        <taxon>Hexapoda</taxon>
        <taxon>Insecta</taxon>
        <taxon>Pterygota</taxon>
        <taxon>Neoptera</taxon>
        <taxon>Paraneoptera</taxon>
        <taxon>Hemiptera</taxon>
        <taxon>Auchenorrhyncha</taxon>
        <taxon>Cercopoidea</taxon>
        <taxon>Clastopteridae</taxon>
        <taxon>Clastoptera</taxon>
    </lineage>
</organism>
<sequence length="308" mass="35308">MAYKEGWVLVNGIPTHVLTWGCWIDDPKPDGKSIILCISGNPGVTPFYKRFLCALNKQLDMPIWILSHAGHELPPMSINMKMPKNNKLFTLSGQIQHKAAFIKKYIPEDQNIYFIGHSVGAKIVSELLKNENLCKRTKKCYLVFPTLERIAETPNAKFFIPLATYFTPTILFFAWIFSCFPNMLRSILVKTFFIVARRIKIDETCLEAALHLILPAVLKKVFFLAMDEMDTIKELEIQALNEFKDKLKIYFTPTDNWAPLSHYESLKAAMPDIDATVLSEQFQHAFVLDMPEETATLLSEEIKKEQAK</sequence>
<comment type="similarity">
    <text evidence="2">Belongs to the AB hydrolase superfamily. LDAH family.</text>
</comment>
<accession>A0A1B6C330</accession>
<protein>
    <recommendedName>
        <fullName evidence="3">Lipid droplet-associated hydrolase</fullName>
        <ecNumber evidence="7">3.1.1.13</ecNumber>
    </recommendedName>
    <alternativeName>
        <fullName evidence="6">Lipid droplet-associated serine hydrolase</fullName>
    </alternativeName>
</protein>
<feature type="transmembrane region" description="Helical" evidence="9">
    <location>
        <begin position="158"/>
        <end position="180"/>
    </location>
</feature>
<comment type="catalytic activity">
    <reaction evidence="8">
        <text>a cholesterol ester + H2O = cholesterol + a fatty acid + H(+)</text>
        <dbReference type="Rhea" id="RHEA:36403"/>
        <dbReference type="ChEBI" id="CHEBI:15377"/>
        <dbReference type="ChEBI" id="CHEBI:15378"/>
        <dbReference type="ChEBI" id="CHEBI:16113"/>
        <dbReference type="ChEBI" id="CHEBI:17002"/>
        <dbReference type="ChEBI" id="CHEBI:28868"/>
        <dbReference type="EC" id="3.1.1.13"/>
    </reaction>
    <physiologicalReaction direction="left-to-right" evidence="8">
        <dbReference type="Rhea" id="RHEA:36404"/>
    </physiologicalReaction>
</comment>
<dbReference type="InterPro" id="IPR029058">
    <property type="entry name" value="AB_hydrolase_fold"/>
</dbReference>
<dbReference type="GO" id="GO:0005811">
    <property type="term" value="C:lipid droplet"/>
    <property type="evidence" value="ECO:0007669"/>
    <property type="project" value="UniProtKB-SubCell"/>
</dbReference>
<dbReference type="GO" id="GO:0019915">
    <property type="term" value="P:lipid storage"/>
    <property type="evidence" value="ECO:0007669"/>
    <property type="project" value="InterPro"/>
</dbReference>
<dbReference type="InterPro" id="IPR019363">
    <property type="entry name" value="LDAH"/>
</dbReference>
<evidence type="ECO:0000256" key="9">
    <source>
        <dbReference type="SAM" id="Phobius"/>
    </source>
</evidence>
<dbReference type="Gene3D" id="3.40.50.1820">
    <property type="entry name" value="alpha/beta hydrolase"/>
    <property type="match status" value="1"/>
</dbReference>
<dbReference type="SUPFAM" id="SSF53474">
    <property type="entry name" value="alpha/beta-Hydrolases"/>
    <property type="match status" value="1"/>
</dbReference>
<keyword evidence="5" id="KW-0378">Hydrolase</keyword>
<evidence type="ECO:0000313" key="10">
    <source>
        <dbReference type="EMBL" id="JAS07921.1"/>
    </source>
</evidence>
<evidence type="ECO:0000256" key="3">
    <source>
        <dbReference type="ARBA" id="ARBA00019242"/>
    </source>
</evidence>
<dbReference type="Pfam" id="PF10230">
    <property type="entry name" value="LIDHydrolase"/>
    <property type="match status" value="1"/>
</dbReference>
<dbReference type="GO" id="GO:0004771">
    <property type="term" value="F:sterol ester esterase activity"/>
    <property type="evidence" value="ECO:0007669"/>
    <property type="project" value="UniProtKB-EC"/>
</dbReference>
<evidence type="ECO:0000256" key="6">
    <source>
        <dbReference type="ARBA" id="ARBA00031924"/>
    </source>
</evidence>
<evidence type="ECO:0000256" key="5">
    <source>
        <dbReference type="ARBA" id="ARBA00022801"/>
    </source>
</evidence>
<keyword evidence="9" id="KW-1133">Transmembrane helix</keyword>
<dbReference type="EMBL" id="GEDC01029377">
    <property type="protein sequence ID" value="JAS07921.1"/>
    <property type="molecule type" value="Transcribed_RNA"/>
</dbReference>
<dbReference type="EC" id="3.1.1.13" evidence="7"/>
<keyword evidence="4" id="KW-0551">Lipid droplet</keyword>
<dbReference type="AlphaFoldDB" id="A0A1B6C330"/>
<gene>
    <name evidence="10" type="ORF">g.10179</name>
</gene>